<evidence type="ECO:0000313" key="3">
    <source>
        <dbReference type="Proteomes" id="UP001341281"/>
    </source>
</evidence>
<evidence type="ECO:0000259" key="1">
    <source>
        <dbReference type="PROSITE" id="PS50994"/>
    </source>
</evidence>
<dbReference type="GO" id="GO:0003676">
    <property type="term" value="F:nucleic acid binding"/>
    <property type="evidence" value="ECO:0007669"/>
    <property type="project" value="InterPro"/>
</dbReference>
<dbReference type="Pfam" id="PF17921">
    <property type="entry name" value="Integrase_H2C2"/>
    <property type="match status" value="1"/>
</dbReference>
<accession>A0AAQ3U0P3</accession>
<gene>
    <name evidence="2" type="ORF">U9M48_030418</name>
</gene>
<proteinExistence type="predicted"/>
<protein>
    <recommendedName>
        <fullName evidence="1">Integrase catalytic domain-containing protein</fullName>
    </recommendedName>
</protein>
<dbReference type="InterPro" id="IPR036397">
    <property type="entry name" value="RNaseH_sf"/>
</dbReference>
<dbReference type="Pfam" id="PF24626">
    <property type="entry name" value="SH3_Tf2-1"/>
    <property type="match status" value="1"/>
</dbReference>
<dbReference type="InterPro" id="IPR056924">
    <property type="entry name" value="SH3_Tf2-1"/>
</dbReference>
<evidence type="ECO:0000313" key="2">
    <source>
        <dbReference type="EMBL" id="WVZ83251.1"/>
    </source>
</evidence>
<reference evidence="2 3" key="1">
    <citation type="submission" date="2024-02" db="EMBL/GenBank/DDBJ databases">
        <title>High-quality chromosome-scale genome assembly of Pensacola bahiagrass (Paspalum notatum Flugge var. saurae).</title>
        <authorList>
            <person name="Vega J.M."/>
            <person name="Podio M."/>
            <person name="Orjuela J."/>
            <person name="Siena L.A."/>
            <person name="Pessino S.C."/>
            <person name="Combes M.C."/>
            <person name="Mariac C."/>
            <person name="Albertini E."/>
            <person name="Pupilli F."/>
            <person name="Ortiz J.P.A."/>
            <person name="Leblanc O."/>
        </authorList>
    </citation>
    <scope>NUCLEOTIDE SEQUENCE [LARGE SCALE GENOMIC DNA]</scope>
    <source>
        <strain evidence="2">R1</strain>
        <tissue evidence="2">Leaf</tissue>
    </source>
</reference>
<dbReference type="SUPFAM" id="SSF53098">
    <property type="entry name" value="Ribonuclease H-like"/>
    <property type="match status" value="1"/>
</dbReference>
<dbReference type="InterPro" id="IPR041588">
    <property type="entry name" value="Integrase_H2C2"/>
</dbReference>
<dbReference type="Gene3D" id="3.30.420.10">
    <property type="entry name" value="Ribonuclease H-like superfamily/Ribonuclease H"/>
    <property type="match status" value="1"/>
</dbReference>
<dbReference type="GO" id="GO:0015074">
    <property type="term" value="P:DNA integration"/>
    <property type="evidence" value="ECO:0007669"/>
    <property type="project" value="InterPro"/>
</dbReference>
<keyword evidence="3" id="KW-1185">Reference proteome</keyword>
<dbReference type="AlphaFoldDB" id="A0AAQ3U0P3"/>
<organism evidence="2 3">
    <name type="scientific">Paspalum notatum var. saurae</name>
    <dbReference type="NCBI Taxonomy" id="547442"/>
    <lineage>
        <taxon>Eukaryota</taxon>
        <taxon>Viridiplantae</taxon>
        <taxon>Streptophyta</taxon>
        <taxon>Embryophyta</taxon>
        <taxon>Tracheophyta</taxon>
        <taxon>Spermatophyta</taxon>
        <taxon>Magnoliopsida</taxon>
        <taxon>Liliopsida</taxon>
        <taxon>Poales</taxon>
        <taxon>Poaceae</taxon>
        <taxon>PACMAD clade</taxon>
        <taxon>Panicoideae</taxon>
        <taxon>Andropogonodae</taxon>
        <taxon>Paspaleae</taxon>
        <taxon>Paspalinae</taxon>
        <taxon>Paspalum</taxon>
    </lineage>
</organism>
<dbReference type="PANTHER" id="PTHR45835:SF99">
    <property type="entry name" value="CHROMO DOMAIN-CONTAINING PROTEIN-RELATED"/>
    <property type="match status" value="1"/>
</dbReference>
<dbReference type="PANTHER" id="PTHR45835">
    <property type="entry name" value="YALI0A06105P"/>
    <property type="match status" value="1"/>
</dbReference>
<dbReference type="Proteomes" id="UP001341281">
    <property type="component" value="Chromosome 07"/>
</dbReference>
<dbReference type="EMBL" id="CP144751">
    <property type="protein sequence ID" value="WVZ83251.1"/>
    <property type="molecule type" value="Genomic_DNA"/>
</dbReference>
<dbReference type="FunFam" id="3.30.420.10:FF:000032">
    <property type="entry name" value="Retrovirus-related Pol polyprotein from transposon 297-like Protein"/>
    <property type="match status" value="1"/>
</dbReference>
<dbReference type="Gene3D" id="1.10.340.70">
    <property type="match status" value="1"/>
</dbReference>
<name>A0AAQ3U0P3_PASNO</name>
<sequence>MAAIHIDHTLSRGCCTSVPTRDGTEAVGVKKRINEGRVGNFTLDDYGAIRFCGRLCVPQKAQVKEDILREAHRSRYTVHPGENKIYQDLKKNYWWKRMKIDVAKYVASCGVCQRVKSEHKHSAGKLQSLNVPLWPWDDIAMDFVVALPRTPKGKDAIWVVVDRLSNVAHFIPCRSTNSASDLAPIYVREIVRLHGVPKTIISDRDSKFNSKFWQSLQSALGTDVVLSTAFHPHTDGQSERTIQTLEDMLRSCVLSWQGSWEDHLPLVEFAYNNSYHASIKCAPFEALYGRKCRSPLCWDAVGEKSVLGLDWVQKTSERVAEIRQHMRIAQSRQKSYADIMRRDLEFQVGDHVLLKVSPTKGIVRFGTKGKLSPRYIGPFTIVARIGKLAYRLELPESMKGVHNVFHVSMLRKYLRDPKHHITLEPVTIEQDLTFEARPVNILEESERVLRHRTLKYVKTEREATWELESQMRLKYPELFASGESFHFVLIC</sequence>
<feature type="domain" description="Integrase catalytic" evidence="1">
    <location>
        <begin position="131"/>
        <end position="291"/>
    </location>
</feature>
<dbReference type="PROSITE" id="PS50994">
    <property type="entry name" value="INTEGRASE"/>
    <property type="match status" value="1"/>
</dbReference>
<dbReference type="InterPro" id="IPR012337">
    <property type="entry name" value="RNaseH-like_sf"/>
</dbReference>
<dbReference type="InterPro" id="IPR001584">
    <property type="entry name" value="Integrase_cat-core"/>
</dbReference>